<reference evidence="1 2" key="1">
    <citation type="journal article" date="2012" name="PLoS Pathog.">
        <title>Diverse lifestyles and strategies of plant pathogenesis encoded in the genomes of eighteen Dothideomycetes fungi.</title>
        <authorList>
            <person name="Ohm R.A."/>
            <person name="Feau N."/>
            <person name="Henrissat B."/>
            <person name="Schoch C.L."/>
            <person name="Horwitz B.A."/>
            <person name="Barry K.W."/>
            <person name="Condon B.J."/>
            <person name="Copeland A.C."/>
            <person name="Dhillon B."/>
            <person name="Glaser F."/>
            <person name="Hesse C.N."/>
            <person name="Kosti I."/>
            <person name="LaButti K."/>
            <person name="Lindquist E.A."/>
            <person name="Lucas S."/>
            <person name="Salamov A.A."/>
            <person name="Bradshaw R.E."/>
            <person name="Ciuffetti L."/>
            <person name="Hamelin R.C."/>
            <person name="Kema G.H.J."/>
            <person name="Lawrence C."/>
            <person name="Scott J.A."/>
            <person name="Spatafora J.W."/>
            <person name="Turgeon B.G."/>
            <person name="de Wit P.J.G.M."/>
            <person name="Zhong S."/>
            <person name="Goodwin S.B."/>
            <person name="Grigoriev I.V."/>
        </authorList>
    </citation>
    <scope>NUCLEOTIDE SEQUENCE [LARGE SCALE GENOMIC DNA]</scope>
    <source>
        <strain evidence="1 2">CIRAD86</strain>
    </source>
</reference>
<dbReference type="AlphaFoldDB" id="M3AQI2"/>
<evidence type="ECO:0008006" key="3">
    <source>
        <dbReference type="Google" id="ProtNLM"/>
    </source>
</evidence>
<name>M3AQI2_PSEFD</name>
<dbReference type="KEGG" id="pfj:MYCFIDRAFT_142349"/>
<dbReference type="Proteomes" id="UP000016932">
    <property type="component" value="Unassembled WGS sequence"/>
</dbReference>
<dbReference type="SUPFAM" id="SSF53067">
    <property type="entry name" value="Actin-like ATPase domain"/>
    <property type="match status" value="1"/>
</dbReference>
<keyword evidence="2" id="KW-1185">Reference proteome</keyword>
<sequence length="456" mass="51174">MAARRPDIVVGIDVGQTCSGVAYSIGPDWHHPRTINLWPGSHGNIKADKVATAVGYSREKDGVQAWGFECMFGDAKLEVREQFKLTLDHDYEDYRGFESHHARRWYGDYLKCLYAEIVKFFNDSVPKWHSLHVEYSFSTPTTWTNPAMIASIEGLIKAAGFTSTPRQTVRMGLTEAEAAAIDACKTKYASDDAGGGTTDVNLLKVKSLDDDQVELEPLDHVEGVPVGSTLIDYRMAEHIVQRLEPIADYLDGDLYCLAEEMLTGKFQTIKHSFPKPLVDQYWLDVKGLAGAQSFPDVGIKDSRMSIARETLKGIFDHQVSQIFELIDGRLLALQEEFFNLQVSYIILSGGLGSSPYLYDQLKRRYEKNEGFASNNTALIRIMRVLEPQLAVVRGLVRERTQQLGKGPSAGQDVYKTRHCRNSYGVAVREPYNFAKHGMVSTIKGNDGREWVENCIE</sequence>
<dbReference type="VEuPathDB" id="FungiDB:MYCFIDRAFT_142349"/>
<dbReference type="RefSeq" id="XP_007930083.1">
    <property type="nucleotide sequence ID" value="XM_007931892.1"/>
</dbReference>
<dbReference type="PANTHER" id="PTHR42749">
    <property type="entry name" value="CELL SHAPE-DETERMINING PROTEIN MREB"/>
    <property type="match status" value="1"/>
</dbReference>
<dbReference type="Gene3D" id="3.90.640.10">
    <property type="entry name" value="Actin, Chain A, domain 4"/>
    <property type="match status" value="1"/>
</dbReference>
<dbReference type="STRING" id="383855.M3AQI2"/>
<proteinExistence type="predicted"/>
<dbReference type="GeneID" id="19331212"/>
<gene>
    <name evidence="1" type="ORF">MYCFIDRAFT_142349</name>
</gene>
<accession>M3AQI2</accession>
<organism evidence="1 2">
    <name type="scientific">Pseudocercospora fijiensis (strain CIRAD86)</name>
    <name type="common">Black leaf streak disease fungus</name>
    <name type="synonym">Mycosphaerella fijiensis</name>
    <dbReference type="NCBI Taxonomy" id="383855"/>
    <lineage>
        <taxon>Eukaryota</taxon>
        <taxon>Fungi</taxon>
        <taxon>Dikarya</taxon>
        <taxon>Ascomycota</taxon>
        <taxon>Pezizomycotina</taxon>
        <taxon>Dothideomycetes</taxon>
        <taxon>Dothideomycetidae</taxon>
        <taxon>Mycosphaerellales</taxon>
        <taxon>Mycosphaerellaceae</taxon>
        <taxon>Pseudocercospora</taxon>
    </lineage>
</organism>
<dbReference type="PANTHER" id="PTHR42749:SF1">
    <property type="entry name" value="CELL SHAPE-DETERMINING PROTEIN MREB"/>
    <property type="match status" value="1"/>
</dbReference>
<dbReference type="Gene3D" id="3.30.420.40">
    <property type="match status" value="2"/>
</dbReference>
<dbReference type="CDD" id="cd10170">
    <property type="entry name" value="ASKHA_NBD_HSP70"/>
    <property type="match status" value="1"/>
</dbReference>
<dbReference type="InterPro" id="IPR043129">
    <property type="entry name" value="ATPase_NBD"/>
</dbReference>
<dbReference type="eggNOG" id="KOG0101">
    <property type="taxonomic scope" value="Eukaryota"/>
</dbReference>
<protein>
    <recommendedName>
        <fullName evidence="3">Actin-like ATPase domain-containing protein</fullName>
    </recommendedName>
</protein>
<dbReference type="HOGENOM" id="CLU_009958_6_0_1"/>
<dbReference type="OrthoDB" id="3623357at2759"/>
<dbReference type="EMBL" id="KB446562">
    <property type="protein sequence ID" value="EME79343.1"/>
    <property type="molecule type" value="Genomic_DNA"/>
</dbReference>
<evidence type="ECO:0000313" key="2">
    <source>
        <dbReference type="Proteomes" id="UP000016932"/>
    </source>
</evidence>
<evidence type="ECO:0000313" key="1">
    <source>
        <dbReference type="EMBL" id="EME79343.1"/>
    </source>
</evidence>